<evidence type="ECO:0000313" key="1">
    <source>
        <dbReference type="EMBL" id="MDI1232264.1"/>
    </source>
</evidence>
<accession>A0AA43Q9J7</accession>
<dbReference type="EMBL" id="JAQSDF010000071">
    <property type="protein sequence ID" value="MDI1232264.1"/>
    <property type="molecule type" value="Genomic_DNA"/>
</dbReference>
<name>A0AA43Q9J7_9GAMM</name>
<protein>
    <submittedName>
        <fullName evidence="1">Uncharacterized protein</fullName>
    </submittedName>
</protein>
<evidence type="ECO:0000313" key="2">
    <source>
        <dbReference type="Proteomes" id="UP001160519"/>
    </source>
</evidence>
<proteinExistence type="predicted"/>
<reference evidence="1" key="1">
    <citation type="submission" date="2023-01" db="EMBL/GenBank/DDBJ databases">
        <title>Biogeochemical cycle of methane in antarctic sediments.</title>
        <authorList>
            <person name="Roldan D.M."/>
            <person name="Menes R.J."/>
        </authorList>
    </citation>
    <scope>NUCLEOTIDE SEQUENCE [LARGE SCALE GENOMIC DNA]</scope>
    <source>
        <strain evidence="1">K-2018 MAG008</strain>
    </source>
</reference>
<comment type="caution">
    <text evidence="1">The sequence shown here is derived from an EMBL/GenBank/DDBJ whole genome shotgun (WGS) entry which is preliminary data.</text>
</comment>
<dbReference type="Proteomes" id="UP001160519">
    <property type="component" value="Unassembled WGS sequence"/>
</dbReference>
<organism evidence="1 2">
    <name type="scientific">Candidatus Methylobacter titanis</name>
    <dbReference type="NCBI Taxonomy" id="3053457"/>
    <lineage>
        <taxon>Bacteria</taxon>
        <taxon>Pseudomonadati</taxon>
        <taxon>Pseudomonadota</taxon>
        <taxon>Gammaproteobacteria</taxon>
        <taxon>Methylococcales</taxon>
        <taxon>Methylococcaceae</taxon>
        <taxon>Methylobacter</taxon>
    </lineage>
</organism>
<sequence>MWKILDAVLQAWGFMRDEDIRPNSILHVFKFVAPDRSVKMQGDFCHAVWLVF</sequence>
<gene>
    <name evidence="1" type="ORF">PSU93_14060</name>
</gene>
<keyword evidence="2" id="KW-1185">Reference proteome</keyword>
<dbReference type="AlphaFoldDB" id="A0AA43Q9J7"/>